<dbReference type="Proteomes" id="UP000035681">
    <property type="component" value="Unplaced"/>
</dbReference>
<keyword evidence="1" id="KW-0732">Signal</keyword>
<organism evidence="2 3">
    <name type="scientific">Strongyloides stercoralis</name>
    <name type="common">Threadworm</name>
    <dbReference type="NCBI Taxonomy" id="6248"/>
    <lineage>
        <taxon>Eukaryota</taxon>
        <taxon>Metazoa</taxon>
        <taxon>Ecdysozoa</taxon>
        <taxon>Nematoda</taxon>
        <taxon>Chromadorea</taxon>
        <taxon>Rhabditida</taxon>
        <taxon>Tylenchina</taxon>
        <taxon>Panagrolaimomorpha</taxon>
        <taxon>Strongyloidoidea</taxon>
        <taxon>Strongyloididae</taxon>
        <taxon>Strongyloides</taxon>
    </lineage>
</organism>
<evidence type="ECO:0000256" key="1">
    <source>
        <dbReference type="SAM" id="SignalP"/>
    </source>
</evidence>
<dbReference type="AlphaFoldDB" id="A0AAF5HXI2"/>
<sequence>MHYTIVALLLFFIFENILTKKEYFLRDNFYKVELKIDSDIVTDSNLNIYCFIGSYYNHLPSSKVPPQERTNISYLYGAKIKNYINDKYFKSEKETFALNKTIERSIYVHPNCNTYRSLLDPLSSCTGPPSFVAIFSTGLTKKYYYHNIKIKNNIKESDAKFLKKYSKKIVFSQIKGEVDTLNIFKFINNKVQFKSTKEIDPVNFILMNGIQKMKFK</sequence>
<keyword evidence="2" id="KW-1185">Reference proteome</keyword>
<accession>A0AAF5HXI2</accession>
<proteinExistence type="predicted"/>
<feature type="chain" id="PRO_5042124982" evidence="1">
    <location>
        <begin position="20"/>
        <end position="216"/>
    </location>
</feature>
<evidence type="ECO:0000313" key="2">
    <source>
        <dbReference type="Proteomes" id="UP000035681"/>
    </source>
</evidence>
<reference evidence="3" key="1">
    <citation type="submission" date="2024-02" db="UniProtKB">
        <authorList>
            <consortium name="WormBaseParasite"/>
        </authorList>
    </citation>
    <scope>IDENTIFICATION</scope>
</reference>
<evidence type="ECO:0000313" key="3">
    <source>
        <dbReference type="WBParaSite" id="TCONS_00000740.p1"/>
    </source>
</evidence>
<protein>
    <submittedName>
        <fullName evidence="3">Glycosyltransferase family 92 protein</fullName>
    </submittedName>
</protein>
<name>A0AAF5HXI2_STRER</name>
<feature type="signal peptide" evidence="1">
    <location>
        <begin position="1"/>
        <end position="19"/>
    </location>
</feature>
<dbReference type="WBParaSite" id="TCONS_00000740.p1">
    <property type="protein sequence ID" value="TCONS_00000740.p1"/>
    <property type="gene ID" value="XLOC_000713"/>
</dbReference>